<reference evidence="1 2" key="1">
    <citation type="submission" date="2019-12" db="EMBL/GenBank/DDBJ databases">
        <title>Chromosome-level assembly of the Caenorhabditis remanei genome.</title>
        <authorList>
            <person name="Teterina A.A."/>
            <person name="Willis J.H."/>
            <person name="Phillips P.C."/>
        </authorList>
    </citation>
    <scope>NUCLEOTIDE SEQUENCE [LARGE SCALE GENOMIC DNA]</scope>
    <source>
        <strain evidence="1 2">PX506</strain>
        <tissue evidence="1">Whole organism</tissue>
    </source>
</reference>
<dbReference type="AlphaFoldDB" id="A0A6A5FU47"/>
<organism evidence="1 2">
    <name type="scientific">Caenorhabditis remanei</name>
    <name type="common">Caenorhabditis vulgaris</name>
    <dbReference type="NCBI Taxonomy" id="31234"/>
    <lineage>
        <taxon>Eukaryota</taxon>
        <taxon>Metazoa</taxon>
        <taxon>Ecdysozoa</taxon>
        <taxon>Nematoda</taxon>
        <taxon>Chromadorea</taxon>
        <taxon>Rhabditida</taxon>
        <taxon>Rhabditina</taxon>
        <taxon>Rhabditomorpha</taxon>
        <taxon>Rhabditoidea</taxon>
        <taxon>Rhabditidae</taxon>
        <taxon>Peloderinae</taxon>
        <taxon>Caenorhabditis</taxon>
    </lineage>
</organism>
<evidence type="ECO:0000313" key="1">
    <source>
        <dbReference type="EMBL" id="KAF1746009.1"/>
    </source>
</evidence>
<accession>A0A6A5FU47</accession>
<dbReference type="RefSeq" id="XP_053578404.1">
    <property type="nucleotide sequence ID" value="XM_053734838.1"/>
</dbReference>
<dbReference type="GeneID" id="9824960"/>
<comment type="caution">
    <text evidence="1">The sequence shown here is derived from an EMBL/GenBank/DDBJ whole genome shotgun (WGS) entry which is preliminary data.</text>
</comment>
<dbReference type="Proteomes" id="UP000483820">
    <property type="component" value="Chromosome X"/>
</dbReference>
<protein>
    <submittedName>
        <fullName evidence="1">Uncharacterized protein</fullName>
    </submittedName>
</protein>
<gene>
    <name evidence="1" type="ORF">GCK72_022460</name>
</gene>
<dbReference type="EMBL" id="WUAV01000006">
    <property type="protein sequence ID" value="KAF1746009.1"/>
    <property type="molecule type" value="Genomic_DNA"/>
</dbReference>
<dbReference type="KEGG" id="crq:GCK72_022460"/>
<sequence length="104" mass="12396">MDAQDLCRWDIIRRHEGILVFKQQTDEEARSLVNTAVSNKMIVEDEKTTNCGRKIQIFSKNVKSSKWKKAKAVKQRHEMFLEHMLRRMEDEPASMKRKWVTTFV</sequence>
<proteinExistence type="predicted"/>
<name>A0A6A5FU47_CAERE</name>
<evidence type="ECO:0000313" key="2">
    <source>
        <dbReference type="Proteomes" id="UP000483820"/>
    </source>
</evidence>
<dbReference type="CTD" id="9824960"/>